<dbReference type="EMBL" id="UINC01062570">
    <property type="protein sequence ID" value="SVB89325.1"/>
    <property type="molecule type" value="Genomic_DNA"/>
</dbReference>
<protein>
    <submittedName>
        <fullName evidence="2">Uncharacterized protein</fullName>
    </submittedName>
</protein>
<organism evidence="2">
    <name type="scientific">marine metagenome</name>
    <dbReference type="NCBI Taxonomy" id="408172"/>
    <lineage>
        <taxon>unclassified sequences</taxon>
        <taxon>metagenomes</taxon>
        <taxon>ecological metagenomes</taxon>
    </lineage>
</organism>
<evidence type="ECO:0000256" key="1">
    <source>
        <dbReference type="SAM" id="MobiDB-lite"/>
    </source>
</evidence>
<name>A0A382HQK4_9ZZZZ</name>
<gene>
    <name evidence="2" type="ORF">METZ01_LOCUS242179</name>
</gene>
<proteinExistence type="predicted"/>
<sequence>REQAKVLPYRHKDIRPPKPNQLSQ</sequence>
<feature type="region of interest" description="Disordered" evidence="1">
    <location>
        <begin position="1"/>
        <end position="24"/>
    </location>
</feature>
<evidence type="ECO:0000313" key="2">
    <source>
        <dbReference type="EMBL" id="SVB89325.1"/>
    </source>
</evidence>
<reference evidence="2" key="1">
    <citation type="submission" date="2018-05" db="EMBL/GenBank/DDBJ databases">
        <authorList>
            <person name="Lanie J.A."/>
            <person name="Ng W.-L."/>
            <person name="Kazmierczak K.M."/>
            <person name="Andrzejewski T.M."/>
            <person name="Davidsen T.M."/>
            <person name="Wayne K.J."/>
            <person name="Tettelin H."/>
            <person name="Glass J.I."/>
            <person name="Rusch D."/>
            <person name="Podicherti R."/>
            <person name="Tsui H.-C.T."/>
            <person name="Winkler M.E."/>
        </authorList>
    </citation>
    <scope>NUCLEOTIDE SEQUENCE</scope>
</reference>
<feature type="compositionally biased region" description="Basic and acidic residues" evidence="1">
    <location>
        <begin position="1"/>
        <end position="16"/>
    </location>
</feature>
<accession>A0A382HQK4</accession>
<feature type="non-terminal residue" evidence="2">
    <location>
        <position position="1"/>
    </location>
</feature>
<dbReference type="AlphaFoldDB" id="A0A382HQK4"/>